<dbReference type="RefSeq" id="WP_089314793.1">
    <property type="nucleotide sequence ID" value="NZ_FZNP01000012.1"/>
</dbReference>
<gene>
    <name evidence="1" type="ORF">SAMN06265355_11220</name>
</gene>
<proteinExistence type="predicted"/>
<dbReference type="AlphaFoldDB" id="A0A239C5Q3"/>
<protein>
    <submittedName>
        <fullName evidence="1">Acyl-CoA carboxylase epsilon subunit</fullName>
    </submittedName>
</protein>
<dbReference type="InterPro" id="IPR032716">
    <property type="entry name" value="ACC_epsilon"/>
</dbReference>
<dbReference type="GO" id="GO:0004658">
    <property type="term" value="F:propionyl-CoA carboxylase activity"/>
    <property type="evidence" value="ECO:0007669"/>
    <property type="project" value="InterPro"/>
</dbReference>
<keyword evidence="2" id="KW-1185">Reference proteome</keyword>
<name>A0A239C5Q3_9ACTN</name>
<accession>A0A239C5Q3</accession>
<dbReference type="GO" id="GO:0003989">
    <property type="term" value="F:acetyl-CoA carboxylase activity"/>
    <property type="evidence" value="ECO:0007669"/>
    <property type="project" value="InterPro"/>
</dbReference>
<reference evidence="2" key="1">
    <citation type="submission" date="2017-06" db="EMBL/GenBank/DDBJ databases">
        <authorList>
            <person name="Varghese N."/>
            <person name="Submissions S."/>
        </authorList>
    </citation>
    <scope>NUCLEOTIDE SEQUENCE [LARGE SCALE GENOMIC DNA]</scope>
    <source>
        <strain evidence="2">DSM 44485</strain>
    </source>
</reference>
<dbReference type="Proteomes" id="UP000198420">
    <property type="component" value="Unassembled WGS sequence"/>
</dbReference>
<dbReference type="EMBL" id="FZNP01000012">
    <property type="protein sequence ID" value="SNS15440.1"/>
    <property type="molecule type" value="Genomic_DNA"/>
</dbReference>
<evidence type="ECO:0000313" key="2">
    <source>
        <dbReference type="Proteomes" id="UP000198420"/>
    </source>
</evidence>
<organism evidence="1 2">
    <name type="scientific">Actinomadura mexicana</name>
    <dbReference type="NCBI Taxonomy" id="134959"/>
    <lineage>
        <taxon>Bacteria</taxon>
        <taxon>Bacillati</taxon>
        <taxon>Actinomycetota</taxon>
        <taxon>Actinomycetes</taxon>
        <taxon>Streptosporangiales</taxon>
        <taxon>Thermomonosporaceae</taxon>
        <taxon>Actinomadura</taxon>
    </lineage>
</organism>
<dbReference type="Pfam" id="PF13822">
    <property type="entry name" value="ACC_epsilon"/>
    <property type="match status" value="1"/>
</dbReference>
<sequence>MTADSKPFLRVVRGDPGPEEVAALVAVLTARAGAAAASRDGAAPPAPSRWADRSRLVRAALADGPMPRGPGAWRASGLPR</sequence>
<dbReference type="OrthoDB" id="4300992at2"/>
<evidence type="ECO:0000313" key="1">
    <source>
        <dbReference type="EMBL" id="SNS15440.1"/>
    </source>
</evidence>